<name>A0A8H3XBD7_GIGMA</name>
<evidence type="ECO:0000313" key="2">
    <source>
        <dbReference type="Proteomes" id="UP000439903"/>
    </source>
</evidence>
<dbReference type="SUPFAM" id="SSF81383">
    <property type="entry name" value="F-box domain"/>
    <property type="match status" value="1"/>
</dbReference>
<evidence type="ECO:0008006" key="3">
    <source>
        <dbReference type="Google" id="ProtNLM"/>
    </source>
</evidence>
<dbReference type="Proteomes" id="UP000439903">
    <property type="component" value="Unassembled WGS sequence"/>
</dbReference>
<dbReference type="Gene3D" id="3.80.10.10">
    <property type="entry name" value="Ribonuclease Inhibitor"/>
    <property type="match status" value="2"/>
</dbReference>
<reference evidence="1 2" key="1">
    <citation type="journal article" date="2019" name="Environ. Microbiol.">
        <title>At the nexus of three kingdoms: the genome of the mycorrhizal fungus Gigaspora margarita provides insights into plant, endobacterial and fungal interactions.</title>
        <authorList>
            <person name="Venice F."/>
            <person name="Ghignone S."/>
            <person name="Salvioli di Fossalunga A."/>
            <person name="Amselem J."/>
            <person name="Novero M."/>
            <person name="Xianan X."/>
            <person name="Sedzielewska Toro K."/>
            <person name="Morin E."/>
            <person name="Lipzen A."/>
            <person name="Grigoriev I.V."/>
            <person name="Henrissat B."/>
            <person name="Martin F.M."/>
            <person name="Bonfante P."/>
        </authorList>
    </citation>
    <scope>NUCLEOTIDE SEQUENCE [LARGE SCALE GENOMIC DNA]</scope>
    <source>
        <strain evidence="1 2">BEG34</strain>
    </source>
</reference>
<dbReference type="AlphaFoldDB" id="A0A8H3XBD7"/>
<organism evidence="1 2">
    <name type="scientific">Gigaspora margarita</name>
    <dbReference type="NCBI Taxonomy" id="4874"/>
    <lineage>
        <taxon>Eukaryota</taxon>
        <taxon>Fungi</taxon>
        <taxon>Fungi incertae sedis</taxon>
        <taxon>Mucoromycota</taxon>
        <taxon>Glomeromycotina</taxon>
        <taxon>Glomeromycetes</taxon>
        <taxon>Diversisporales</taxon>
        <taxon>Gigasporaceae</taxon>
        <taxon>Gigaspora</taxon>
    </lineage>
</organism>
<gene>
    <name evidence="1" type="ORF">F8M41_003855</name>
</gene>
<accession>A0A8H3XBD7</accession>
<dbReference type="OrthoDB" id="10338300at2759"/>
<dbReference type="InterPro" id="IPR036047">
    <property type="entry name" value="F-box-like_dom_sf"/>
</dbReference>
<proteinExistence type="predicted"/>
<evidence type="ECO:0000313" key="1">
    <source>
        <dbReference type="EMBL" id="KAF0441311.1"/>
    </source>
</evidence>
<dbReference type="EMBL" id="WTPW01001346">
    <property type="protein sequence ID" value="KAF0441311.1"/>
    <property type="molecule type" value="Genomic_DNA"/>
</dbReference>
<dbReference type="InterPro" id="IPR032675">
    <property type="entry name" value="LRR_dom_sf"/>
</dbReference>
<comment type="caution">
    <text evidence="1">The sequence shown here is derived from an EMBL/GenBank/DDBJ whole genome shotgun (WGS) entry which is preliminary data.</text>
</comment>
<protein>
    <recommendedName>
        <fullName evidence="3">F-box domain-containing protein</fullName>
    </recommendedName>
</protein>
<dbReference type="SUPFAM" id="SSF52047">
    <property type="entry name" value="RNI-like"/>
    <property type="match status" value="1"/>
</dbReference>
<keyword evidence="2" id="KW-1185">Reference proteome</keyword>
<sequence length="514" mass="59839">MASKMLTGNMPGLMENVLKNLNNEIDSLYSCALVSRHWCRMSIPILWQDPFSSRRKPLFVPIYFSSLDEDDKFVLKECLKEVGINVEFSKPLFDYARYLKVLYISRLNDEIKEWIDLKLGKPKLLDCDSWTNTLITLSFKLFLESGAILHELDLYRFEILKFESEIFLSLEQNEQSFSRLQHLSLDVKPVLGIENITNLLRILAKNTTKISGLKLEFYSNYESQLIDNLFPALIHLIKSQEQLRKFRLSNCREDFPTEFHGIISALESQKNSLQEVVLNGCGFSAEFEVLNNCKNLEKFRIRTCNTKILKILDYNISTLEIIDFQIDVPIIVQILGKFGILFQRLRFESEETIWEDSLLLEALKSFCPNITYLYITNIGFSTQLLEVIGNLQKLQFLTLGYGYNIPEEERKMLITQFAKILPSTLQYLDFANTWVDSFIDILLNHCNAPLRKLLIGRGSLDNEKNTKAIIQYCIRNRTLNYVGVVQYFNLDDDVKNELKRYVTLLPYRNISVDC</sequence>